<dbReference type="Pfam" id="PF19124">
    <property type="entry name" value="DUF5808"/>
    <property type="match status" value="1"/>
</dbReference>
<keyword evidence="4" id="KW-1185">Reference proteome</keyword>
<evidence type="ECO:0000313" key="4">
    <source>
        <dbReference type="Proteomes" id="UP000730482"/>
    </source>
</evidence>
<organism evidence="3 4">
    <name type="scientific">Catenulispora pinistramenti</name>
    <dbReference type="NCBI Taxonomy" id="2705254"/>
    <lineage>
        <taxon>Bacteria</taxon>
        <taxon>Bacillati</taxon>
        <taxon>Actinomycetota</taxon>
        <taxon>Actinomycetes</taxon>
        <taxon>Catenulisporales</taxon>
        <taxon>Catenulisporaceae</taxon>
        <taxon>Catenulispora</taxon>
    </lineage>
</organism>
<keyword evidence="1" id="KW-0472">Membrane</keyword>
<name>A0ABS5KSZ1_9ACTN</name>
<reference evidence="3 4" key="1">
    <citation type="submission" date="2020-02" db="EMBL/GenBank/DDBJ databases">
        <title>Acidophilic actinobacteria isolated from forest soil.</title>
        <authorList>
            <person name="Golinska P."/>
        </authorList>
    </citation>
    <scope>NUCLEOTIDE SEQUENCE [LARGE SCALE GENOMIC DNA]</scope>
    <source>
        <strain evidence="3 4">NL8</strain>
    </source>
</reference>
<evidence type="ECO:0000259" key="2">
    <source>
        <dbReference type="Pfam" id="PF19124"/>
    </source>
</evidence>
<evidence type="ECO:0000313" key="3">
    <source>
        <dbReference type="EMBL" id="MBS2549144.1"/>
    </source>
</evidence>
<dbReference type="EMBL" id="JAAFYZ010000064">
    <property type="protein sequence ID" value="MBS2549144.1"/>
    <property type="molecule type" value="Genomic_DNA"/>
</dbReference>
<protein>
    <recommendedName>
        <fullName evidence="2">DUF5808 domain-containing protein</fullName>
    </recommendedName>
</protein>
<feature type="domain" description="DUF5808" evidence="2">
    <location>
        <begin position="47"/>
        <end position="70"/>
    </location>
</feature>
<sequence>MPSWTAPVLLAVLGVLVVVLIDSGRGRGPRSDDEHWFGGLIYYNRGDSRTVVPKRYGFGRTLNYARPLAWVLTVLPIVIGAVAAHK</sequence>
<keyword evidence="1" id="KW-0812">Transmembrane</keyword>
<keyword evidence="1" id="KW-1133">Transmembrane helix</keyword>
<accession>A0ABS5KSZ1</accession>
<evidence type="ECO:0000256" key="1">
    <source>
        <dbReference type="SAM" id="Phobius"/>
    </source>
</evidence>
<dbReference type="RefSeq" id="WP_212010709.1">
    <property type="nucleotide sequence ID" value="NZ_JAAFYZ010000064.1"/>
</dbReference>
<feature type="transmembrane region" description="Helical" evidence="1">
    <location>
        <begin position="64"/>
        <end position="84"/>
    </location>
</feature>
<comment type="caution">
    <text evidence="3">The sequence shown here is derived from an EMBL/GenBank/DDBJ whole genome shotgun (WGS) entry which is preliminary data.</text>
</comment>
<dbReference type="Proteomes" id="UP000730482">
    <property type="component" value="Unassembled WGS sequence"/>
</dbReference>
<dbReference type="InterPro" id="IPR043831">
    <property type="entry name" value="DUF5808"/>
</dbReference>
<gene>
    <name evidence="3" type="ORF">KGQ19_19955</name>
</gene>
<proteinExistence type="predicted"/>